<comment type="caution">
    <text evidence="1">The sequence shown here is derived from an EMBL/GenBank/DDBJ whole genome shotgun (WGS) entry which is preliminary data.</text>
</comment>
<organism evidence="1 2">
    <name type="scientific">Fusarium pseudoanthophilum</name>
    <dbReference type="NCBI Taxonomy" id="48495"/>
    <lineage>
        <taxon>Eukaryota</taxon>
        <taxon>Fungi</taxon>
        <taxon>Dikarya</taxon>
        <taxon>Ascomycota</taxon>
        <taxon>Pezizomycotina</taxon>
        <taxon>Sordariomycetes</taxon>
        <taxon>Hypocreomycetidae</taxon>
        <taxon>Hypocreales</taxon>
        <taxon>Nectriaceae</taxon>
        <taxon>Fusarium</taxon>
        <taxon>Fusarium fujikuroi species complex</taxon>
    </lineage>
</organism>
<sequence length="195" mass="21778">MTSTVLNFEGWHLYSDALGSAPPPSSRTKLHAWIPLLKLAVVRARRLAAPAADWRVQFVSMRVSQKWTFYTGYPKEHEAMTSTLDSRFDQVIGSPLKLEFRTLITISFAFGGNSSPWNPNAFGSYWPNLEGSINNKIPSKNLSIECIVCRTDVTRFPKITSSHGQSLDLMTPLCRPEDIAPIEESLKKSGFKTAS</sequence>
<keyword evidence="2" id="KW-1185">Reference proteome</keyword>
<accession>A0A8H5USI2</accession>
<dbReference type="Proteomes" id="UP000544095">
    <property type="component" value="Unassembled WGS sequence"/>
</dbReference>
<protein>
    <submittedName>
        <fullName evidence="1">Uncharacterized protein</fullName>
    </submittedName>
</protein>
<gene>
    <name evidence="1" type="ORF">FPANT_3999</name>
</gene>
<reference evidence="1 2" key="1">
    <citation type="submission" date="2020-05" db="EMBL/GenBank/DDBJ databases">
        <title>Identification and distribution of gene clusters putatively required for synthesis of sphingolipid metabolism inhibitors in phylogenetically diverse species of the filamentous fungus Fusarium.</title>
        <authorList>
            <person name="Kim H.-S."/>
            <person name="Busman M."/>
            <person name="Brown D.W."/>
            <person name="Divon H."/>
            <person name="Uhlig S."/>
            <person name="Proctor R.H."/>
        </authorList>
    </citation>
    <scope>NUCLEOTIDE SEQUENCE [LARGE SCALE GENOMIC DNA]</scope>
    <source>
        <strain evidence="1 2">NRRL 25211</strain>
    </source>
</reference>
<proteinExistence type="predicted"/>
<evidence type="ECO:0000313" key="1">
    <source>
        <dbReference type="EMBL" id="KAF5597766.1"/>
    </source>
</evidence>
<dbReference type="EMBL" id="JAAOAR010000180">
    <property type="protein sequence ID" value="KAF5597766.1"/>
    <property type="molecule type" value="Genomic_DNA"/>
</dbReference>
<dbReference type="AlphaFoldDB" id="A0A8H5USI2"/>
<evidence type="ECO:0000313" key="2">
    <source>
        <dbReference type="Proteomes" id="UP000544095"/>
    </source>
</evidence>
<name>A0A8H5USI2_9HYPO</name>